<protein>
    <submittedName>
        <fullName evidence="1">Uncharacterized protein</fullName>
    </submittedName>
</protein>
<evidence type="ECO:0000313" key="2">
    <source>
        <dbReference type="Proteomes" id="UP000287188"/>
    </source>
</evidence>
<name>A0A402AEL0_9CHLR</name>
<comment type="caution">
    <text evidence="1">The sequence shown here is derived from an EMBL/GenBank/DDBJ whole genome shotgun (WGS) entry which is preliminary data.</text>
</comment>
<dbReference type="Proteomes" id="UP000287188">
    <property type="component" value="Unassembled WGS sequence"/>
</dbReference>
<dbReference type="AlphaFoldDB" id="A0A402AEL0"/>
<gene>
    <name evidence="1" type="ORF">KDK_13310</name>
</gene>
<proteinExistence type="predicted"/>
<sequence length="64" mass="7064">MKEYLLDVQDLKTYFKTRAGYVHAVDGVSFAVKAGEKGSAGGRERLWQKCNRPLNYAPGSSAAR</sequence>
<organism evidence="1 2">
    <name type="scientific">Dictyobacter kobayashii</name>
    <dbReference type="NCBI Taxonomy" id="2014872"/>
    <lineage>
        <taxon>Bacteria</taxon>
        <taxon>Bacillati</taxon>
        <taxon>Chloroflexota</taxon>
        <taxon>Ktedonobacteria</taxon>
        <taxon>Ktedonobacterales</taxon>
        <taxon>Dictyobacteraceae</taxon>
        <taxon>Dictyobacter</taxon>
    </lineage>
</organism>
<dbReference type="EMBL" id="BIFS01000001">
    <property type="protein sequence ID" value="GCE17531.1"/>
    <property type="molecule type" value="Genomic_DNA"/>
</dbReference>
<reference evidence="2" key="1">
    <citation type="submission" date="2018-12" db="EMBL/GenBank/DDBJ databases">
        <title>Tengunoibacter tsumagoiensis gen. nov., sp. nov., Dictyobacter kobayashii sp. nov., D. alpinus sp. nov., and D. joshuensis sp. nov. and description of Dictyobacteraceae fam. nov. within the order Ktedonobacterales isolated from Tengu-no-mugimeshi.</title>
        <authorList>
            <person name="Wang C.M."/>
            <person name="Zheng Y."/>
            <person name="Sakai Y."/>
            <person name="Toyoda A."/>
            <person name="Minakuchi Y."/>
            <person name="Abe K."/>
            <person name="Yokota A."/>
            <person name="Yabe S."/>
        </authorList>
    </citation>
    <scope>NUCLEOTIDE SEQUENCE [LARGE SCALE GENOMIC DNA]</scope>
    <source>
        <strain evidence="2">Uno11</strain>
    </source>
</reference>
<accession>A0A402AEL0</accession>
<keyword evidence="2" id="KW-1185">Reference proteome</keyword>
<evidence type="ECO:0000313" key="1">
    <source>
        <dbReference type="EMBL" id="GCE17531.1"/>
    </source>
</evidence>